<comment type="pathway">
    <text evidence="2 9">Protein modification; eIF5A hypusination.</text>
</comment>
<dbReference type="SUPFAM" id="SSF48371">
    <property type="entry name" value="ARM repeat"/>
    <property type="match status" value="1"/>
</dbReference>
<organism evidence="12">
    <name type="scientific">Gongylonema pulchrum</name>
    <dbReference type="NCBI Taxonomy" id="637853"/>
    <lineage>
        <taxon>Eukaryota</taxon>
        <taxon>Metazoa</taxon>
        <taxon>Ecdysozoa</taxon>
        <taxon>Nematoda</taxon>
        <taxon>Chromadorea</taxon>
        <taxon>Rhabditida</taxon>
        <taxon>Spirurina</taxon>
        <taxon>Spiruromorpha</taxon>
        <taxon>Spiruroidea</taxon>
        <taxon>Gongylonematidae</taxon>
        <taxon>Gongylonema</taxon>
    </lineage>
</organism>
<dbReference type="GO" id="GO:0019135">
    <property type="term" value="F:deoxyhypusine monooxygenase activity"/>
    <property type="evidence" value="ECO:0007669"/>
    <property type="project" value="UniProtKB-UniRule"/>
</dbReference>
<evidence type="ECO:0000256" key="8">
    <source>
        <dbReference type="ARBA" id="ARBA00023256"/>
    </source>
</evidence>
<comment type="cofactor">
    <cofactor evidence="9">
        <name>Fe(2+)</name>
        <dbReference type="ChEBI" id="CHEBI:29033"/>
    </cofactor>
    <text evidence="9">Binds 2 Fe(2+) ions per subunit.</text>
</comment>
<reference evidence="12" key="1">
    <citation type="submission" date="2016-06" db="UniProtKB">
        <authorList>
            <consortium name="WormBaseParasite"/>
        </authorList>
    </citation>
    <scope>IDENTIFICATION</scope>
</reference>
<dbReference type="WBParaSite" id="GPUH_0000105901-mRNA-1">
    <property type="protein sequence ID" value="GPUH_0000105901-mRNA-1"/>
    <property type="gene ID" value="GPUH_0000105901"/>
</dbReference>
<evidence type="ECO:0000256" key="1">
    <source>
        <dbReference type="ARBA" id="ARBA00000068"/>
    </source>
</evidence>
<feature type="binding site" evidence="9">
    <location>
        <position position="205"/>
    </location>
    <ligand>
        <name>Fe cation</name>
        <dbReference type="ChEBI" id="CHEBI:24875"/>
        <label>2</label>
    </ligand>
</feature>
<dbReference type="Pfam" id="PF03130">
    <property type="entry name" value="HEAT_PBS"/>
    <property type="match status" value="2"/>
</dbReference>
<dbReference type="PANTHER" id="PTHR12697">
    <property type="entry name" value="PBS LYASE HEAT-LIKE PROTEIN"/>
    <property type="match status" value="1"/>
</dbReference>
<dbReference type="InterPro" id="IPR004155">
    <property type="entry name" value="PBS_lyase_HEAT"/>
</dbReference>
<evidence type="ECO:0000256" key="7">
    <source>
        <dbReference type="ARBA" id="ARBA00023033"/>
    </source>
</evidence>
<sequence>MYWINESANFLRCRCSLCVRFRALFTLRNLGCDQSVQWIGRCFNDSSALLKHELAYCLGQTRNPSAVPILEAVLQDDQTIVRHEAGEALGAIGLPSSIPVLERYVKDKNQVISETCQLAVQRIQWLQDCKMDDRALEKSPYNSVDPTPAAAETNVDLLAWTLTDPKKTLWERYQALFSLRNLSTDESIKALAKGLSCTDSALLRHEVAYALGQAQSPVAVEDLKCLLENAEENHMVRHECAEALGAIATEECMEVLKKYRTDSEVAAGFTFILS</sequence>
<evidence type="ECO:0000256" key="9">
    <source>
        <dbReference type="HAMAP-Rule" id="MF_03101"/>
    </source>
</evidence>
<comment type="catalytic activity">
    <reaction evidence="1 9">
        <text>[eIF5A protein]-deoxyhypusine + AH2 + O2 = [eIF5A protein]-hypusine + A + H2O</text>
        <dbReference type="Rhea" id="RHEA:14101"/>
        <dbReference type="Rhea" id="RHEA-COMP:10144"/>
        <dbReference type="Rhea" id="RHEA-COMP:12592"/>
        <dbReference type="ChEBI" id="CHEBI:13193"/>
        <dbReference type="ChEBI" id="CHEBI:15377"/>
        <dbReference type="ChEBI" id="CHEBI:15379"/>
        <dbReference type="ChEBI" id="CHEBI:17499"/>
        <dbReference type="ChEBI" id="CHEBI:82657"/>
        <dbReference type="ChEBI" id="CHEBI:91175"/>
        <dbReference type="EC" id="1.14.99.29"/>
    </reaction>
</comment>
<dbReference type="Proteomes" id="UP000271098">
    <property type="component" value="Unassembled WGS sequence"/>
</dbReference>
<accession>A0A183CX68</accession>
<evidence type="ECO:0000256" key="2">
    <source>
        <dbReference type="ARBA" id="ARBA00005041"/>
    </source>
</evidence>
<dbReference type="HAMAP" id="MF_03101">
    <property type="entry name" value="Deoxyhypusine_hydroxylase"/>
    <property type="match status" value="1"/>
</dbReference>
<feature type="binding site" evidence="9">
    <location>
        <position position="83"/>
    </location>
    <ligand>
        <name>Fe cation</name>
        <dbReference type="ChEBI" id="CHEBI:24875"/>
        <label>1</label>
    </ligand>
</feature>
<keyword evidence="8 9" id="KW-0386">Hypusine biosynthesis</keyword>
<dbReference type="AlphaFoldDB" id="A0A183CX68"/>
<name>A0A183CX68_9BILA</name>
<evidence type="ECO:0000256" key="3">
    <source>
        <dbReference type="ARBA" id="ARBA00022723"/>
    </source>
</evidence>
<dbReference type="InterPro" id="IPR016024">
    <property type="entry name" value="ARM-type_fold"/>
</dbReference>
<feature type="binding site" evidence="9">
    <location>
        <position position="53"/>
    </location>
    <ligand>
        <name>Fe cation</name>
        <dbReference type="ChEBI" id="CHEBI:24875"/>
        <label>1</label>
    </ligand>
</feature>
<comment type="similarity">
    <text evidence="9">Belongs to the deoxyhypusine hydroxylase family.</text>
</comment>
<feature type="binding site" evidence="9">
    <location>
        <position position="238"/>
    </location>
    <ligand>
        <name>Fe cation</name>
        <dbReference type="ChEBI" id="CHEBI:24875"/>
        <label>2</label>
    </ligand>
</feature>
<evidence type="ECO:0000313" key="12">
    <source>
        <dbReference type="WBParaSite" id="GPUH_0000105901-mRNA-1"/>
    </source>
</evidence>
<evidence type="ECO:0000256" key="4">
    <source>
        <dbReference type="ARBA" id="ARBA00022737"/>
    </source>
</evidence>
<dbReference type="OrthoDB" id="421002at2759"/>
<evidence type="ECO:0000256" key="6">
    <source>
        <dbReference type="ARBA" id="ARBA00023004"/>
    </source>
</evidence>
<feature type="binding site" evidence="9">
    <location>
        <position position="52"/>
    </location>
    <ligand>
        <name>Fe cation</name>
        <dbReference type="ChEBI" id="CHEBI:24875"/>
        <label>1</label>
    </ligand>
</feature>
<proteinExistence type="inferred from homology"/>
<dbReference type="PANTHER" id="PTHR12697:SF5">
    <property type="entry name" value="DEOXYHYPUSINE HYDROXYLASE"/>
    <property type="match status" value="1"/>
</dbReference>
<dbReference type="InterPro" id="IPR027517">
    <property type="entry name" value="Deoxyhypusine_hydroxylase"/>
</dbReference>
<dbReference type="GO" id="GO:0046872">
    <property type="term" value="F:metal ion binding"/>
    <property type="evidence" value="ECO:0007669"/>
    <property type="project" value="UniProtKB-KW"/>
</dbReference>
<comment type="function">
    <text evidence="9">Catalyzes the hydroxylation of the N(6)-(4-aminobutyl)-L-lysine intermediate to form hypusine, an essential post-translational modification only found in mature eIF-5A factor.</text>
</comment>
<reference evidence="10 11" key="2">
    <citation type="submission" date="2018-11" db="EMBL/GenBank/DDBJ databases">
        <authorList>
            <consortium name="Pathogen Informatics"/>
        </authorList>
    </citation>
    <scope>NUCLEOTIDE SEQUENCE [LARGE SCALE GENOMIC DNA]</scope>
</reference>
<dbReference type="InterPro" id="IPR011989">
    <property type="entry name" value="ARM-like"/>
</dbReference>
<feature type="binding site" evidence="9">
    <location>
        <position position="239"/>
    </location>
    <ligand>
        <name>Fe cation</name>
        <dbReference type="ChEBI" id="CHEBI:24875"/>
        <label>2</label>
    </ligand>
</feature>
<dbReference type="UniPathway" id="UPA00354"/>
<protein>
    <recommendedName>
        <fullName evidence="9">Deoxyhypusine hydroxylase</fullName>
        <shortName evidence="9">DOHH</shortName>
        <ecNumber evidence="9">1.14.99.29</ecNumber>
    </recommendedName>
    <alternativeName>
        <fullName evidence="9">Deoxyhypusine dioxygenase</fullName>
    </alternativeName>
    <alternativeName>
        <fullName evidence="9">Deoxyhypusine monooxygenase</fullName>
    </alternativeName>
</protein>
<dbReference type="Pfam" id="PF13646">
    <property type="entry name" value="HEAT_2"/>
    <property type="match status" value="1"/>
</dbReference>
<dbReference type="EMBL" id="UYRT01001164">
    <property type="protein sequence ID" value="VDK29299.1"/>
    <property type="molecule type" value="Genomic_DNA"/>
</dbReference>
<gene>
    <name evidence="10" type="ORF">GPUH_LOCUS1059</name>
</gene>
<dbReference type="EC" id="1.14.99.29" evidence="9"/>
<keyword evidence="3 9" id="KW-0479">Metal-binding</keyword>
<keyword evidence="6 9" id="KW-0408">Iron</keyword>
<evidence type="ECO:0000313" key="11">
    <source>
        <dbReference type="Proteomes" id="UP000271098"/>
    </source>
</evidence>
<evidence type="ECO:0000313" key="10">
    <source>
        <dbReference type="EMBL" id="VDK29299.1"/>
    </source>
</evidence>
<keyword evidence="7 9" id="KW-0503">Monooxygenase</keyword>
<keyword evidence="5 9" id="KW-0560">Oxidoreductase</keyword>
<evidence type="ECO:0000256" key="5">
    <source>
        <dbReference type="ARBA" id="ARBA00023002"/>
    </source>
</evidence>
<dbReference type="Gene3D" id="1.25.10.10">
    <property type="entry name" value="Leucine-rich Repeat Variant"/>
    <property type="match status" value="2"/>
</dbReference>
<feature type="binding site" evidence="9">
    <location>
        <position position="206"/>
    </location>
    <ligand>
        <name>Fe cation</name>
        <dbReference type="ChEBI" id="CHEBI:24875"/>
        <label>2</label>
    </ligand>
</feature>
<keyword evidence="11" id="KW-1185">Reference proteome</keyword>
<dbReference type="SMART" id="SM00567">
    <property type="entry name" value="EZ_HEAT"/>
    <property type="match status" value="6"/>
</dbReference>
<feature type="binding site" evidence="9">
    <location>
        <position position="84"/>
    </location>
    <ligand>
        <name>Fe cation</name>
        <dbReference type="ChEBI" id="CHEBI:24875"/>
        <label>1</label>
    </ligand>
</feature>
<keyword evidence="4" id="KW-0677">Repeat</keyword>